<dbReference type="Pfam" id="PF26002">
    <property type="entry name" value="Beta-barrel_AprE"/>
    <property type="match status" value="1"/>
</dbReference>
<dbReference type="GO" id="GO:0005886">
    <property type="term" value="C:plasma membrane"/>
    <property type="evidence" value="ECO:0007669"/>
    <property type="project" value="UniProtKB-SubCell"/>
</dbReference>
<evidence type="ECO:0000256" key="10">
    <source>
        <dbReference type="SAM" id="Coils"/>
    </source>
</evidence>
<comment type="similarity">
    <text evidence="2 9">Belongs to the membrane fusion protein (MFP) (TC 8.A.1) family.</text>
</comment>
<keyword evidence="4 9" id="KW-1003">Cell membrane</keyword>
<feature type="transmembrane region" description="Helical" evidence="9">
    <location>
        <begin position="15"/>
        <end position="36"/>
    </location>
</feature>
<evidence type="ECO:0000259" key="11">
    <source>
        <dbReference type="Pfam" id="PF25994"/>
    </source>
</evidence>
<proteinExistence type="inferred from homology"/>
<dbReference type="InterPro" id="IPR058982">
    <property type="entry name" value="Beta-barrel_AprE"/>
</dbReference>
<evidence type="ECO:0000256" key="2">
    <source>
        <dbReference type="ARBA" id="ARBA00009477"/>
    </source>
</evidence>
<gene>
    <name evidence="13" type="ORF">AWJ14_18140</name>
</gene>
<evidence type="ECO:0000256" key="8">
    <source>
        <dbReference type="ARBA" id="ARBA00023136"/>
    </source>
</evidence>
<dbReference type="PANTHER" id="PTHR30386:SF26">
    <property type="entry name" value="TRANSPORT PROTEIN COMB"/>
    <property type="match status" value="1"/>
</dbReference>
<feature type="domain" description="AprE-like beta-barrel" evidence="12">
    <location>
        <begin position="317"/>
        <end position="407"/>
    </location>
</feature>
<dbReference type="InterPro" id="IPR058781">
    <property type="entry name" value="HH_AprE-like"/>
</dbReference>
<dbReference type="InterPro" id="IPR006144">
    <property type="entry name" value="Secretion_HlyD_CS"/>
</dbReference>
<dbReference type="Gene3D" id="2.40.50.100">
    <property type="match status" value="1"/>
</dbReference>
<dbReference type="SUPFAM" id="SSF111369">
    <property type="entry name" value="HlyD-like secretion proteins"/>
    <property type="match status" value="2"/>
</dbReference>
<comment type="caution">
    <text evidence="13">The sequence shown here is derived from an EMBL/GenBank/DDBJ whole genome shotgun (WGS) entry which is preliminary data.</text>
</comment>
<dbReference type="NCBIfam" id="TIGR01843">
    <property type="entry name" value="type_I_hlyD"/>
    <property type="match status" value="1"/>
</dbReference>
<dbReference type="PANTHER" id="PTHR30386">
    <property type="entry name" value="MEMBRANE FUSION SUBUNIT OF EMRAB-TOLC MULTIDRUG EFFLUX PUMP"/>
    <property type="match status" value="1"/>
</dbReference>
<keyword evidence="7 9" id="KW-1133">Transmembrane helix</keyword>
<comment type="subcellular location">
    <subcellularLocation>
        <location evidence="1 9">Cell inner membrane</location>
        <topology evidence="1 9">Single-pass membrane protein</topology>
    </subcellularLocation>
</comment>
<dbReference type="AlphaFoldDB" id="A0A1C1YV38"/>
<evidence type="ECO:0000256" key="3">
    <source>
        <dbReference type="ARBA" id="ARBA00022448"/>
    </source>
</evidence>
<dbReference type="Pfam" id="PF25994">
    <property type="entry name" value="HH_AprE"/>
    <property type="match status" value="1"/>
</dbReference>
<evidence type="ECO:0000256" key="9">
    <source>
        <dbReference type="RuleBase" id="RU365093"/>
    </source>
</evidence>
<dbReference type="InterPro" id="IPR050739">
    <property type="entry name" value="MFP"/>
</dbReference>
<keyword evidence="6 9" id="KW-0812">Transmembrane</keyword>
<protein>
    <recommendedName>
        <fullName evidence="9">Membrane fusion protein (MFP) family protein</fullName>
    </recommendedName>
</protein>
<keyword evidence="3 9" id="KW-0813">Transport</keyword>
<dbReference type="EMBL" id="LQZT01000016">
    <property type="protein sequence ID" value="OCW57381.1"/>
    <property type="molecule type" value="Genomic_DNA"/>
</dbReference>
<reference evidence="13 14" key="1">
    <citation type="submission" date="2015-12" db="EMBL/GenBank/DDBJ databases">
        <authorList>
            <person name="Shamseldin A."/>
            <person name="Moawad H."/>
            <person name="Abd El-Rahim W.M."/>
            <person name="Sadowsky M.J."/>
        </authorList>
    </citation>
    <scope>NUCLEOTIDE SEQUENCE [LARGE SCALE GENOMIC DNA]</scope>
    <source>
        <strain evidence="13 14">JC234</strain>
    </source>
</reference>
<evidence type="ECO:0000256" key="7">
    <source>
        <dbReference type="ARBA" id="ARBA00022989"/>
    </source>
</evidence>
<evidence type="ECO:0000256" key="4">
    <source>
        <dbReference type="ARBA" id="ARBA00022475"/>
    </source>
</evidence>
<feature type="domain" description="AprE-like long alpha-helical hairpin" evidence="11">
    <location>
        <begin position="90"/>
        <end position="275"/>
    </location>
</feature>
<evidence type="ECO:0000256" key="1">
    <source>
        <dbReference type="ARBA" id="ARBA00004377"/>
    </source>
</evidence>
<dbReference type="Gene3D" id="2.40.30.170">
    <property type="match status" value="1"/>
</dbReference>
<keyword evidence="8 9" id="KW-0472">Membrane</keyword>
<evidence type="ECO:0000259" key="12">
    <source>
        <dbReference type="Pfam" id="PF26002"/>
    </source>
</evidence>
<evidence type="ECO:0000256" key="5">
    <source>
        <dbReference type="ARBA" id="ARBA00022519"/>
    </source>
</evidence>
<keyword evidence="5 9" id="KW-0997">Cell inner membrane</keyword>
<feature type="coiled-coil region" evidence="10">
    <location>
        <begin position="212"/>
        <end position="253"/>
    </location>
</feature>
<accession>A0A1C1YV38</accession>
<dbReference type="PRINTS" id="PR01490">
    <property type="entry name" value="RTXTOXIND"/>
</dbReference>
<dbReference type="GO" id="GO:0009306">
    <property type="term" value="P:protein secretion"/>
    <property type="evidence" value="ECO:0007669"/>
    <property type="project" value="InterPro"/>
</dbReference>
<dbReference type="InterPro" id="IPR010129">
    <property type="entry name" value="T1SS_HlyD"/>
</dbReference>
<dbReference type="Proteomes" id="UP000094795">
    <property type="component" value="Unassembled WGS sequence"/>
</dbReference>
<name>A0A1C1YV38_9HYPH</name>
<feature type="coiled-coil region" evidence="10">
    <location>
        <begin position="92"/>
        <end position="166"/>
    </location>
</feature>
<evidence type="ECO:0000256" key="6">
    <source>
        <dbReference type="ARBA" id="ARBA00022692"/>
    </source>
</evidence>
<keyword evidence="10" id="KW-0175">Coiled coil</keyword>
<organism evidence="13 14">
    <name type="scientific">Hoeflea olei</name>
    <dbReference type="NCBI Taxonomy" id="1480615"/>
    <lineage>
        <taxon>Bacteria</taxon>
        <taxon>Pseudomonadati</taxon>
        <taxon>Pseudomonadota</taxon>
        <taxon>Alphaproteobacteria</taxon>
        <taxon>Hyphomicrobiales</taxon>
        <taxon>Rhizobiaceae</taxon>
        <taxon>Hoeflea</taxon>
    </lineage>
</organism>
<evidence type="ECO:0000313" key="13">
    <source>
        <dbReference type="EMBL" id="OCW57381.1"/>
    </source>
</evidence>
<dbReference type="STRING" id="1480615.AWJ14_18140"/>
<keyword evidence="14" id="KW-1185">Reference proteome</keyword>
<evidence type="ECO:0000313" key="14">
    <source>
        <dbReference type="Proteomes" id="UP000094795"/>
    </source>
</evidence>
<sequence length="430" mass="47264">MAGVNQDSPPVMSRYIVWICLLAVVAFLVWAALAHVDEIARGDGKVIPLSKTQVVQSSEPGVVQDIAVTIGQVVKKGDLLVRLDSSGNLASLGESEARYDALQARIARLQLEITGLFETDFVCPEQTRRVSASICDNEANLLAARRENYRNKLQVLEARRQQRLDEIGEARSNIEQTGLVIDTMLNERDKIAPLVKRKLHPEIDLLRLDREIAQQKGQRENVSQSLKRLESALHEAELQVQELDSQFKQEARRELGDTLADASVLQATITGAQDRVRRTDIVSPVDGIVNTLEVNTIGAFLQPGAIVAGVVPVTEKLLVEARISPRDVAFVQPGQKALVKLTAYDFSIYGGLEGTVSNISADSIVNPETGETYYQVLVQTGNSQLGKGEEKHAIRPGMIASVEILTGEKTVLDYLIKPLSKARYEALTER</sequence>
<dbReference type="PROSITE" id="PS00543">
    <property type="entry name" value="HLYD_FAMILY"/>
    <property type="match status" value="1"/>
</dbReference>